<dbReference type="AlphaFoldDB" id="A0A533QEN7"/>
<protein>
    <submittedName>
        <fullName evidence="1">Uncharacterized protein</fullName>
    </submittedName>
</protein>
<proteinExistence type="predicted"/>
<dbReference type="EMBL" id="SULG01000006">
    <property type="protein sequence ID" value="TLD43218.1"/>
    <property type="molecule type" value="Genomic_DNA"/>
</dbReference>
<accession>A0A533QEN7</accession>
<dbReference type="Proteomes" id="UP000319783">
    <property type="component" value="Unassembled WGS sequence"/>
</dbReference>
<evidence type="ECO:0000313" key="1">
    <source>
        <dbReference type="EMBL" id="TLD43218.1"/>
    </source>
</evidence>
<name>A0A533QEN7_9BACT</name>
<comment type="caution">
    <text evidence="1">The sequence shown here is derived from an EMBL/GenBank/DDBJ whole genome shotgun (WGS) entry which is preliminary data.</text>
</comment>
<sequence>MNIVIDFLIGFIESPTKYQKMYHTERKLFEFKFLLQIEWYLVIKELLLQGGGNEV</sequence>
<gene>
    <name evidence="1" type="ORF">JETT_0522</name>
</gene>
<organism evidence="1 2">
    <name type="scientific">Candidatus Jettenia ecosi</name>
    <dbReference type="NCBI Taxonomy" id="2494326"/>
    <lineage>
        <taxon>Bacteria</taxon>
        <taxon>Pseudomonadati</taxon>
        <taxon>Planctomycetota</taxon>
        <taxon>Candidatus Brocadiia</taxon>
        <taxon>Candidatus Brocadiales</taxon>
        <taxon>Candidatus Brocadiaceae</taxon>
        <taxon>Candidatus Jettenia</taxon>
    </lineage>
</organism>
<reference evidence="1 2" key="1">
    <citation type="submission" date="2019-04" db="EMBL/GenBank/DDBJ databases">
        <title>Genome of a novel bacterium Candidatus Jettenia ecosi reconstructed from metagenome of an anammox bioreactor.</title>
        <authorList>
            <person name="Mardanov A.V."/>
            <person name="Beletsky A.V."/>
            <person name="Ravin N.V."/>
            <person name="Botchkova E.A."/>
            <person name="Litti Y.V."/>
            <person name="Nozhevnikova A.N."/>
        </authorList>
    </citation>
    <scope>NUCLEOTIDE SEQUENCE [LARGE SCALE GENOMIC DNA]</scope>
    <source>
        <strain evidence="1">J2</strain>
    </source>
</reference>
<evidence type="ECO:0000313" key="2">
    <source>
        <dbReference type="Proteomes" id="UP000319783"/>
    </source>
</evidence>